<dbReference type="RefSeq" id="WP_244350430.1">
    <property type="nucleotide sequence ID" value="NZ_JAFIRA010000022.1"/>
</dbReference>
<reference evidence="3" key="1">
    <citation type="submission" date="2021-02" db="EMBL/GenBank/DDBJ databases">
        <title>The CRISPR/cas machinery reduction and long-range gene transfer in the hot spring cyanobacterium Synechococcus.</title>
        <authorList>
            <person name="Dvorak P."/>
            <person name="Jahodarova E."/>
            <person name="Hasler P."/>
            <person name="Poulickova A."/>
        </authorList>
    </citation>
    <scope>NUCLEOTIDE SEQUENCE</scope>
    <source>
        <strain evidence="3">Rupite</strain>
    </source>
</reference>
<evidence type="ECO:0000259" key="2">
    <source>
        <dbReference type="Pfam" id="PF00857"/>
    </source>
</evidence>
<dbReference type="InterPro" id="IPR050272">
    <property type="entry name" value="Isochorismatase-like_hydrls"/>
</dbReference>
<sequence>MPTPIVIPSRPDPVTFDLEETALIVVDMQNAYASKGGYVDILGSDLSEAPAVIEVIRRVLAAVRPLKLPIIFTQNGWDPQLQEAGGPGSPNWYKSNALKLMRQQPQLSGQLLIKGTWDYDFVEALRPQPGDIILQKTRYSAFAGTDFDMLLRQRGIRNLIFTGIATNVCVESTLREAFHREYFCLLLSDSTTQVGPPLLKETALTNVEKFFGWVCSSEDFLSALRVSLPEAVGIQG</sequence>
<proteinExistence type="predicted"/>
<evidence type="ECO:0000313" key="4">
    <source>
        <dbReference type="Proteomes" id="UP000830835"/>
    </source>
</evidence>
<dbReference type="PANTHER" id="PTHR43540">
    <property type="entry name" value="PEROXYUREIDOACRYLATE/UREIDOACRYLATE AMIDOHYDROLASE-RELATED"/>
    <property type="match status" value="1"/>
</dbReference>
<name>A0ABT0CBI4_THEVL</name>
<dbReference type="EMBL" id="JAFIRA010000022">
    <property type="protein sequence ID" value="MCJ2543152.1"/>
    <property type="molecule type" value="Genomic_DNA"/>
</dbReference>
<evidence type="ECO:0000313" key="3">
    <source>
        <dbReference type="EMBL" id="MCJ2543152.1"/>
    </source>
</evidence>
<organism evidence="3 4">
    <name type="scientific">Thermostichus vulcanus str. 'Rupite'</name>
    <dbReference type="NCBI Taxonomy" id="2813851"/>
    <lineage>
        <taxon>Bacteria</taxon>
        <taxon>Bacillati</taxon>
        <taxon>Cyanobacteriota</taxon>
        <taxon>Cyanophyceae</taxon>
        <taxon>Thermostichales</taxon>
        <taxon>Thermostichaceae</taxon>
        <taxon>Thermostichus</taxon>
    </lineage>
</organism>
<protein>
    <submittedName>
        <fullName evidence="3">Isochorismatase family protein</fullName>
    </submittedName>
</protein>
<gene>
    <name evidence="3" type="ORF">JX360_09575</name>
</gene>
<keyword evidence="1" id="KW-0378">Hydrolase</keyword>
<dbReference type="Proteomes" id="UP000830835">
    <property type="component" value="Unassembled WGS sequence"/>
</dbReference>
<comment type="caution">
    <text evidence="3">The sequence shown here is derived from an EMBL/GenBank/DDBJ whole genome shotgun (WGS) entry which is preliminary data.</text>
</comment>
<dbReference type="InterPro" id="IPR036380">
    <property type="entry name" value="Isochorismatase-like_sf"/>
</dbReference>
<dbReference type="PANTHER" id="PTHR43540:SF6">
    <property type="entry name" value="ISOCHORISMATASE-LIKE DOMAIN-CONTAINING PROTEIN"/>
    <property type="match status" value="1"/>
</dbReference>
<evidence type="ECO:0000256" key="1">
    <source>
        <dbReference type="ARBA" id="ARBA00022801"/>
    </source>
</evidence>
<dbReference type="Gene3D" id="3.40.50.850">
    <property type="entry name" value="Isochorismatase-like"/>
    <property type="match status" value="1"/>
</dbReference>
<dbReference type="SUPFAM" id="SSF52499">
    <property type="entry name" value="Isochorismatase-like hydrolases"/>
    <property type="match status" value="1"/>
</dbReference>
<keyword evidence="4" id="KW-1185">Reference proteome</keyword>
<feature type="domain" description="Isochorismatase-like" evidence="2">
    <location>
        <begin position="21"/>
        <end position="219"/>
    </location>
</feature>
<accession>A0ABT0CBI4</accession>
<dbReference type="CDD" id="cd00431">
    <property type="entry name" value="cysteine_hydrolases"/>
    <property type="match status" value="1"/>
</dbReference>
<dbReference type="InterPro" id="IPR000868">
    <property type="entry name" value="Isochorismatase-like_dom"/>
</dbReference>
<dbReference type="Pfam" id="PF00857">
    <property type="entry name" value="Isochorismatase"/>
    <property type="match status" value="1"/>
</dbReference>